<feature type="transmembrane region" description="Helical" evidence="1">
    <location>
        <begin position="222"/>
        <end position="240"/>
    </location>
</feature>
<keyword evidence="1" id="KW-0812">Transmembrane</keyword>
<reference evidence="2 3" key="1">
    <citation type="submission" date="2018-10" db="EMBL/GenBank/DDBJ databases">
        <title>Histidinibacterium lentulum gen. nov., sp. nov., a marine bacterium from the culture broth of Picochlorum sp. 122.</title>
        <authorList>
            <person name="Wang G."/>
        </authorList>
    </citation>
    <scope>NUCLEOTIDE SEQUENCE [LARGE SCALE GENOMIC DNA]</scope>
    <source>
        <strain evidence="2 3">B17</strain>
    </source>
</reference>
<feature type="transmembrane region" description="Helical" evidence="1">
    <location>
        <begin position="33"/>
        <end position="50"/>
    </location>
</feature>
<gene>
    <name evidence="2" type="ORF">EAT49_19365</name>
</gene>
<evidence type="ECO:0000256" key="1">
    <source>
        <dbReference type="SAM" id="Phobius"/>
    </source>
</evidence>
<feature type="transmembrane region" description="Helical" evidence="1">
    <location>
        <begin position="6"/>
        <end position="26"/>
    </location>
</feature>
<protein>
    <recommendedName>
        <fullName evidence="4">ZIP Zinc transporter</fullName>
    </recommendedName>
</protein>
<feature type="transmembrane region" description="Helical" evidence="1">
    <location>
        <begin position="70"/>
        <end position="90"/>
    </location>
</feature>
<keyword evidence="1" id="KW-1133">Transmembrane helix</keyword>
<proteinExistence type="predicted"/>
<dbReference type="AlphaFoldDB" id="A0A3N2QKV5"/>
<name>A0A3N2QKV5_9RHOB</name>
<feature type="transmembrane region" description="Helical" evidence="1">
    <location>
        <begin position="135"/>
        <end position="156"/>
    </location>
</feature>
<comment type="caution">
    <text evidence="2">The sequence shown here is derived from an EMBL/GenBank/DDBJ whole genome shotgun (WGS) entry which is preliminary data.</text>
</comment>
<dbReference type="Proteomes" id="UP000268016">
    <property type="component" value="Unassembled WGS sequence"/>
</dbReference>
<keyword evidence="3" id="KW-1185">Reference proteome</keyword>
<dbReference type="RefSeq" id="WP_123643974.1">
    <property type="nucleotide sequence ID" value="NZ_ML119093.1"/>
</dbReference>
<evidence type="ECO:0000313" key="3">
    <source>
        <dbReference type="Proteomes" id="UP000268016"/>
    </source>
</evidence>
<feature type="transmembrane region" description="Helical" evidence="1">
    <location>
        <begin position="110"/>
        <end position="129"/>
    </location>
</feature>
<accession>A0A3N2QKV5</accession>
<dbReference type="OrthoDB" id="21325at2"/>
<feature type="transmembrane region" description="Helical" evidence="1">
    <location>
        <begin position="168"/>
        <end position="187"/>
    </location>
</feature>
<sequence>MTVEAIFAFLAAGLFAAVHIVSPALYRLGHLPRAWWVSAAGGTSVAYVFLHLLPDLAQHERDLAETHTGALVYVLALAGLAAFYGLERLVRADRSQAPGTPPAAAADGTFWVHLGAFAIYNVLVGYLLLHRDDDTLSGLALYAVALALHLVTVDLGLRHDHAHVYDGLGRWILTGAVLTGAGLSAVLDLPEQAIIGLSSLLAGAILLNVLKEELPESRESRFLPFAAGAAIYSVPLLLLLDG</sequence>
<evidence type="ECO:0000313" key="2">
    <source>
        <dbReference type="EMBL" id="ROT95826.1"/>
    </source>
</evidence>
<dbReference type="EMBL" id="RDRB01000014">
    <property type="protein sequence ID" value="ROT95826.1"/>
    <property type="molecule type" value="Genomic_DNA"/>
</dbReference>
<feature type="transmembrane region" description="Helical" evidence="1">
    <location>
        <begin position="193"/>
        <end position="210"/>
    </location>
</feature>
<organism evidence="2 3">
    <name type="scientific">Histidinibacterium lentulum</name>
    <dbReference type="NCBI Taxonomy" id="2480588"/>
    <lineage>
        <taxon>Bacteria</taxon>
        <taxon>Pseudomonadati</taxon>
        <taxon>Pseudomonadota</taxon>
        <taxon>Alphaproteobacteria</taxon>
        <taxon>Rhodobacterales</taxon>
        <taxon>Paracoccaceae</taxon>
        <taxon>Histidinibacterium</taxon>
    </lineage>
</organism>
<keyword evidence="1" id="KW-0472">Membrane</keyword>
<evidence type="ECO:0008006" key="4">
    <source>
        <dbReference type="Google" id="ProtNLM"/>
    </source>
</evidence>